<proteinExistence type="predicted"/>
<feature type="compositionally biased region" description="Polar residues" evidence="1">
    <location>
        <begin position="234"/>
        <end position="251"/>
    </location>
</feature>
<dbReference type="HOGENOM" id="CLU_038000_0_0_1"/>
<evidence type="ECO:0000313" key="2">
    <source>
        <dbReference type="EMBL" id="EGT51888.1"/>
    </source>
</evidence>
<gene>
    <name evidence="2" type="ORF">CAEBREN_00781</name>
</gene>
<dbReference type="Proteomes" id="UP000008068">
    <property type="component" value="Unassembled WGS sequence"/>
</dbReference>
<keyword evidence="3" id="KW-1185">Reference proteome</keyword>
<protein>
    <submittedName>
        <fullName evidence="2">Uncharacterized protein</fullName>
    </submittedName>
</protein>
<feature type="compositionally biased region" description="Low complexity" evidence="1">
    <location>
        <begin position="197"/>
        <end position="218"/>
    </location>
</feature>
<evidence type="ECO:0000313" key="3">
    <source>
        <dbReference type="Proteomes" id="UP000008068"/>
    </source>
</evidence>
<feature type="region of interest" description="Disordered" evidence="1">
    <location>
        <begin position="148"/>
        <end position="266"/>
    </location>
</feature>
<dbReference type="InParanoid" id="G0PDK3"/>
<sequence length="435" mass="49524">MVFLPTLSGPAMEEKAVQFFQLHKIEELYAGFDPVNTVYEASRQKVCLSLWLEKMEDDDVEESGVKVETWGRIGQLASRCAWELQEDWRVGAGKLVQNHFCYTHQQSPPRKGLLHVIGEALTTPTGVHHLSFALHMFDHRQRRVPIGSGTSTLTVVPSESPAAPCLRPVGSPPSSESSGSSARTQYSTPDRSVAVAPPTIRSPTSSESSSSSRTSSTPGKRQRLTDASPPPSTPSKRQQTPSRFSTPSETGYTPRREHLAPRRVFSPLEHNSLKPVEKAEYMLVNVVTVRPSTDQSVQEMMKEYGIEPKNIRHETMPIRARYRHVFYFQVRSEEEKTKIDRKINGVKWEKEFDVEKMCEEESTPFLYHSLPLAEIVEACFLATLKPEEKRYDDLEYLLNTKRNMAKVKEDVVKRILKSLSNYGRKIYRHEVRPYC</sequence>
<feature type="compositionally biased region" description="Polar residues" evidence="1">
    <location>
        <begin position="148"/>
        <end position="157"/>
    </location>
</feature>
<organism evidence="3">
    <name type="scientific">Caenorhabditis brenneri</name>
    <name type="common">Nematode worm</name>
    <dbReference type="NCBI Taxonomy" id="135651"/>
    <lineage>
        <taxon>Eukaryota</taxon>
        <taxon>Metazoa</taxon>
        <taxon>Ecdysozoa</taxon>
        <taxon>Nematoda</taxon>
        <taxon>Chromadorea</taxon>
        <taxon>Rhabditida</taxon>
        <taxon>Rhabditina</taxon>
        <taxon>Rhabditomorpha</taxon>
        <taxon>Rhabditoidea</taxon>
        <taxon>Rhabditidae</taxon>
        <taxon>Peloderinae</taxon>
        <taxon>Caenorhabditis</taxon>
    </lineage>
</organism>
<dbReference type="EMBL" id="GL380279">
    <property type="protein sequence ID" value="EGT51888.1"/>
    <property type="molecule type" value="Genomic_DNA"/>
</dbReference>
<reference evidence="3" key="1">
    <citation type="submission" date="2011-07" db="EMBL/GenBank/DDBJ databases">
        <authorList>
            <consortium name="Caenorhabditis brenneri Sequencing and Analysis Consortium"/>
            <person name="Wilson R.K."/>
        </authorList>
    </citation>
    <scope>NUCLEOTIDE SEQUENCE [LARGE SCALE GENOMIC DNA]</scope>
    <source>
        <strain evidence="3">PB2801</strain>
    </source>
</reference>
<evidence type="ECO:0000256" key="1">
    <source>
        <dbReference type="SAM" id="MobiDB-lite"/>
    </source>
</evidence>
<dbReference type="AlphaFoldDB" id="G0PDK3"/>
<name>G0PDK3_CAEBE</name>
<feature type="compositionally biased region" description="Low complexity" evidence="1">
    <location>
        <begin position="172"/>
        <end position="181"/>
    </location>
</feature>
<accession>G0PDK3</accession>